<reference evidence="2" key="1">
    <citation type="journal article" date="2014" name="Int. J. Syst. Evol. Microbiol.">
        <title>Complete genome sequence of Corynebacterium casei LMG S-19264T (=DSM 44701T), isolated from a smear-ripened cheese.</title>
        <authorList>
            <consortium name="US DOE Joint Genome Institute (JGI-PGF)"/>
            <person name="Walter F."/>
            <person name="Albersmeier A."/>
            <person name="Kalinowski J."/>
            <person name="Ruckert C."/>
        </authorList>
    </citation>
    <scope>NUCLEOTIDE SEQUENCE</scope>
    <source>
        <strain evidence="2">CGMCC 4.7110</strain>
    </source>
</reference>
<proteinExistence type="predicted"/>
<accession>A0A917XL08</accession>
<keyword evidence="3" id="KW-1185">Reference proteome</keyword>
<evidence type="ECO:0000313" key="3">
    <source>
        <dbReference type="Proteomes" id="UP000653411"/>
    </source>
</evidence>
<feature type="region of interest" description="Disordered" evidence="1">
    <location>
        <begin position="98"/>
        <end position="126"/>
    </location>
</feature>
<evidence type="ECO:0000313" key="2">
    <source>
        <dbReference type="EMBL" id="GGN33758.1"/>
    </source>
</evidence>
<organism evidence="2 3">
    <name type="scientific">Streptomyces fuscichromogenes</name>
    <dbReference type="NCBI Taxonomy" id="1324013"/>
    <lineage>
        <taxon>Bacteria</taxon>
        <taxon>Bacillati</taxon>
        <taxon>Actinomycetota</taxon>
        <taxon>Actinomycetes</taxon>
        <taxon>Kitasatosporales</taxon>
        <taxon>Streptomycetaceae</taxon>
        <taxon>Streptomyces</taxon>
    </lineage>
</organism>
<sequence length="126" mass="13871">MRLEAFDALETHFGETRQEPAGADEARDRLPRLLGFSNVTFFEDHPNKVKSAGQDSIRGYVLSDGIDANGRVIGFAYRGDPAEPDGTDVFLDETRVDRSAHATLPHRGPRPTLRATRPCPPRSAPT</sequence>
<dbReference type="Proteomes" id="UP000653411">
    <property type="component" value="Unassembled WGS sequence"/>
</dbReference>
<dbReference type="RefSeq" id="WP_189267265.1">
    <property type="nucleotide sequence ID" value="NZ_BMML01000022.1"/>
</dbReference>
<gene>
    <name evidence="2" type="ORF">GCM10011578_073820</name>
</gene>
<protein>
    <submittedName>
        <fullName evidence="2">Uncharacterized protein</fullName>
    </submittedName>
</protein>
<reference evidence="2" key="2">
    <citation type="submission" date="2020-09" db="EMBL/GenBank/DDBJ databases">
        <authorList>
            <person name="Sun Q."/>
            <person name="Zhou Y."/>
        </authorList>
    </citation>
    <scope>NUCLEOTIDE SEQUENCE</scope>
    <source>
        <strain evidence="2">CGMCC 4.7110</strain>
    </source>
</reference>
<evidence type="ECO:0000256" key="1">
    <source>
        <dbReference type="SAM" id="MobiDB-lite"/>
    </source>
</evidence>
<comment type="caution">
    <text evidence="2">The sequence shown here is derived from an EMBL/GenBank/DDBJ whole genome shotgun (WGS) entry which is preliminary data.</text>
</comment>
<name>A0A917XL08_9ACTN</name>
<dbReference type="EMBL" id="BMML01000022">
    <property type="protein sequence ID" value="GGN33758.1"/>
    <property type="molecule type" value="Genomic_DNA"/>
</dbReference>
<dbReference type="AlphaFoldDB" id="A0A917XL08"/>